<feature type="region of interest" description="Disordered" evidence="1">
    <location>
        <begin position="264"/>
        <end position="322"/>
    </location>
</feature>
<evidence type="ECO:0000256" key="1">
    <source>
        <dbReference type="SAM" id="MobiDB-lite"/>
    </source>
</evidence>
<dbReference type="GO" id="GO:0051301">
    <property type="term" value="P:cell division"/>
    <property type="evidence" value="ECO:0007669"/>
    <property type="project" value="TreeGrafter"/>
</dbReference>
<dbReference type="InParanoid" id="D8Q6Q2"/>
<dbReference type="Pfam" id="PF06911">
    <property type="entry name" value="Senescence"/>
    <property type="match status" value="2"/>
</dbReference>
<feature type="compositionally biased region" description="Low complexity" evidence="1">
    <location>
        <begin position="397"/>
        <end position="413"/>
    </location>
</feature>
<keyword evidence="4" id="KW-1185">Reference proteome</keyword>
<evidence type="ECO:0000313" key="4">
    <source>
        <dbReference type="Proteomes" id="UP000007431"/>
    </source>
</evidence>
<feature type="compositionally biased region" description="Pro residues" evidence="1">
    <location>
        <begin position="497"/>
        <end position="510"/>
    </location>
</feature>
<gene>
    <name evidence="3" type="ORF">SCHCODRAFT_257321</name>
</gene>
<evidence type="ECO:0000259" key="2">
    <source>
        <dbReference type="Pfam" id="PF06911"/>
    </source>
</evidence>
<feature type="compositionally biased region" description="Low complexity" evidence="1">
    <location>
        <begin position="374"/>
        <end position="387"/>
    </location>
</feature>
<organism evidence="4">
    <name type="scientific">Schizophyllum commune (strain H4-8 / FGSC 9210)</name>
    <name type="common">Split gill fungus</name>
    <dbReference type="NCBI Taxonomy" id="578458"/>
    <lineage>
        <taxon>Eukaryota</taxon>
        <taxon>Fungi</taxon>
        <taxon>Dikarya</taxon>
        <taxon>Basidiomycota</taxon>
        <taxon>Agaricomycotina</taxon>
        <taxon>Agaricomycetes</taxon>
        <taxon>Agaricomycetidae</taxon>
        <taxon>Agaricales</taxon>
        <taxon>Schizophyllaceae</taxon>
        <taxon>Schizophyllum</taxon>
    </lineage>
</organism>
<dbReference type="EMBL" id="GL377307">
    <property type="protein sequence ID" value="EFI96280.1"/>
    <property type="molecule type" value="Genomic_DNA"/>
</dbReference>
<dbReference type="OrthoDB" id="20821at2759"/>
<dbReference type="GO" id="GO:0005886">
    <property type="term" value="C:plasma membrane"/>
    <property type="evidence" value="ECO:0007669"/>
    <property type="project" value="TreeGrafter"/>
</dbReference>
<dbReference type="STRING" id="578458.D8Q6Q2"/>
<dbReference type="VEuPathDB" id="FungiDB:SCHCODRAFT_02689921"/>
<dbReference type="GeneID" id="9587156"/>
<feature type="compositionally biased region" description="Low complexity" evidence="1">
    <location>
        <begin position="457"/>
        <end position="479"/>
    </location>
</feature>
<feature type="region of interest" description="Disordered" evidence="1">
    <location>
        <begin position="374"/>
        <end position="529"/>
    </location>
</feature>
<reference evidence="3 4" key="1">
    <citation type="journal article" date="2010" name="Nat. Biotechnol.">
        <title>Genome sequence of the model mushroom Schizophyllum commune.</title>
        <authorList>
            <person name="Ohm R.A."/>
            <person name="de Jong J.F."/>
            <person name="Lugones L.G."/>
            <person name="Aerts A."/>
            <person name="Kothe E."/>
            <person name="Stajich J.E."/>
            <person name="de Vries R.P."/>
            <person name="Record E."/>
            <person name="Levasseur A."/>
            <person name="Baker S.E."/>
            <person name="Bartholomew K.A."/>
            <person name="Coutinho P.M."/>
            <person name="Erdmann S."/>
            <person name="Fowler T.J."/>
            <person name="Gathman A.C."/>
            <person name="Lombard V."/>
            <person name="Henrissat B."/>
            <person name="Knabe N."/>
            <person name="Kuees U."/>
            <person name="Lilly W.W."/>
            <person name="Lindquist E."/>
            <person name="Lucas S."/>
            <person name="Magnuson J.K."/>
            <person name="Piumi F."/>
            <person name="Raudaskoski M."/>
            <person name="Salamov A."/>
            <person name="Schmutz J."/>
            <person name="Schwarze F.W.M.R."/>
            <person name="vanKuyk P.A."/>
            <person name="Horton J.S."/>
            <person name="Grigoriev I.V."/>
            <person name="Woesten H.A.B."/>
        </authorList>
    </citation>
    <scope>NUCLEOTIDE SEQUENCE [LARGE SCALE GENOMIC DNA]</scope>
    <source>
        <strain evidence="4">H4-8 / FGSC 9210</strain>
    </source>
</reference>
<protein>
    <submittedName>
        <fullName evidence="3">Expressed protein</fullName>
    </submittedName>
</protein>
<dbReference type="PANTHER" id="PTHR21068:SF43">
    <property type="entry name" value="SPARTIN"/>
    <property type="match status" value="1"/>
</dbReference>
<dbReference type="RefSeq" id="XP_003031183.1">
    <property type="nucleotide sequence ID" value="XM_003031137.1"/>
</dbReference>
<feature type="domain" description="Senescence" evidence="2">
    <location>
        <begin position="227"/>
        <end position="360"/>
    </location>
</feature>
<dbReference type="AlphaFoldDB" id="D8Q6Q2"/>
<dbReference type="PANTHER" id="PTHR21068">
    <property type="entry name" value="SPARTIN"/>
    <property type="match status" value="1"/>
</dbReference>
<dbReference type="HOGENOM" id="CLU_535408_0_0_1"/>
<proteinExistence type="predicted"/>
<dbReference type="InterPro" id="IPR045036">
    <property type="entry name" value="Spartin-like"/>
</dbReference>
<name>D8Q6Q2_SCHCM</name>
<dbReference type="KEGG" id="scm:SCHCO_02689921"/>
<feature type="domain" description="Senescence" evidence="2">
    <location>
        <begin position="539"/>
        <end position="609"/>
    </location>
</feature>
<sequence length="625" mass="64634">MAAVSVPEAFILLTLPSASLTTNGFTHSGDLQLQHITASVPDESGVVHEEVFLVLRLRELEIALDPDRPVSLSTADPHRRIYTFGASTGDAAEEIQLAVPASTPAGDLETLDTVLSQYFAAFENEGALAIESMTALPETLNGDSMRPVPHINSAQADKLRGHLVLVNEDNGEIVGQLDQRLPVREDPAMRGSRDPVVVEVPDEAGLSEHDANARELFVRAIPPEQQNWMTKGAGLASYAISTGASLIAKGMGVAADYYVAHGAKSPDHPDNRALTNGADGSSTNAFDGSSTPTAKPALPPRTTSRTMTMLTSPRTRQNMQRAHKYTGTAVKASAKTVAAVDELIRRAVYGKEKAGASSASGTAGKGKGKRLAAAAAANSQSAPAGSGLSTPSGYSTPGGYSTPPAAASSTSLAAPPPYTPGQTYLAPEKPKLPPRRSPSPGAAGSVPYPVYTSGKGASAPASPYATSPSSYAPSSVPPWTSGPPSPHPGYGDGKETGPPPRGMSGPPPGAPGSGGSGEPGAPPPLPPRELKTRDRVLLSADLILSTIDDSTRQLIEAGVVNFGKVMGHRYGKDAGETSTMAARTAQNVGLVYIDLSGLGRRALIKRAGKHYVKSKFGGKSKTEKA</sequence>
<dbReference type="OMA" id="WDLGPES"/>
<evidence type="ECO:0000313" key="3">
    <source>
        <dbReference type="EMBL" id="EFI96280.1"/>
    </source>
</evidence>
<dbReference type="Proteomes" id="UP000007431">
    <property type="component" value="Unassembled WGS sequence"/>
</dbReference>
<accession>D8Q6Q2</accession>
<dbReference type="eggNOG" id="ENOG502S3WR">
    <property type="taxonomic scope" value="Eukaryota"/>
</dbReference>
<feature type="compositionally biased region" description="Polar residues" evidence="1">
    <location>
        <begin position="278"/>
        <end position="293"/>
    </location>
</feature>
<dbReference type="InterPro" id="IPR009686">
    <property type="entry name" value="Senescence/spartin_C"/>
</dbReference>
<feature type="compositionally biased region" description="Low complexity" evidence="1">
    <location>
        <begin position="300"/>
        <end position="316"/>
    </location>
</feature>